<dbReference type="InterPro" id="IPR036188">
    <property type="entry name" value="FAD/NAD-bd_sf"/>
</dbReference>
<dbReference type="SUPFAM" id="SSF51905">
    <property type="entry name" value="FAD/NAD(P)-binding domain"/>
    <property type="match status" value="1"/>
</dbReference>
<accession>B5HZJ8</accession>
<evidence type="ECO:0000256" key="3">
    <source>
        <dbReference type="ARBA" id="ARBA00022827"/>
    </source>
</evidence>
<evidence type="ECO:0000256" key="4">
    <source>
        <dbReference type="ARBA" id="ARBA00023002"/>
    </source>
</evidence>
<sequence length="395" mass="40569">MPGRRPASPVVTAPRTVLIVGESLAGTAAARHLRTLGHTGPVVLIGAEDHGAYSRPPLSKAVLKDPAADQTLGLALDGLDVDVIRSAAVTAETRRRTVTTADGRQVGYDALIVATGAEARRLAAPRQRGERVLRTLDDARLLRVRLAEAGSAIVIGAGFLGMEVASACAARGIPVTVVDTDRPLERILGDHLSAAITARAAAYGIRFVQATGFATLTGDPVSGVALPDGTELTADLVVTCAGEVPCIDWLAGTGLADRLGVGIDHACATTVPGVFAAGDVTYLRGDGTRPDRRAPFWSNALAQGRTAAASVLGLPPSGPSQDDYFWTEVAGLTVKIVGRLPLIGEPTTVQGSVADGRALLTWSHADGTSTAVAYGLRKPVTALRALAATSGPPSQ</sequence>
<dbReference type="PANTHER" id="PTHR43557">
    <property type="entry name" value="APOPTOSIS-INDUCING FACTOR 1"/>
    <property type="match status" value="1"/>
</dbReference>
<name>B5HZJ8_STRX2</name>
<dbReference type="GO" id="GO:0005737">
    <property type="term" value="C:cytoplasm"/>
    <property type="evidence" value="ECO:0007669"/>
    <property type="project" value="TreeGrafter"/>
</dbReference>
<evidence type="ECO:0000256" key="2">
    <source>
        <dbReference type="ARBA" id="ARBA00022630"/>
    </source>
</evidence>
<feature type="domain" description="FAD/NAD(P)-binding" evidence="5">
    <location>
        <begin position="16"/>
        <end position="304"/>
    </location>
</feature>
<dbReference type="PRINTS" id="PR00368">
    <property type="entry name" value="FADPNR"/>
</dbReference>
<dbReference type="Gene3D" id="3.50.50.60">
    <property type="entry name" value="FAD/NAD(P)-binding domain"/>
    <property type="match status" value="2"/>
</dbReference>
<keyword evidence="3" id="KW-0274">FAD</keyword>
<evidence type="ECO:0000259" key="5">
    <source>
        <dbReference type="Pfam" id="PF07992"/>
    </source>
</evidence>
<dbReference type="eggNOG" id="COG1251">
    <property type="taxonomic scope" value="Bacteria"/>
</dbReference>
<dbReference type="Pfam" id="PF07992">
    <property type="entry name" value="Pyr_redox_2"/>
    <property type="match status" value="1"/>
</dbReference>
<evidence type="ECO:0000313" key="7">
    <source>
        <dbReference type="Proteomes" id="UP000002785"/>
    </source>
</evidence>
<dbReference type="PANTHER" id="PTHR43557:SF2">
    <property type="entry name" value="RIESKE DOMAIN-CONTAINING PROTEIN-RELATED"/>
    <property type="match status" value="1"/>
</dbReference>
<gene>
    <name evidence="6" type="ORF">SSEG_09599</name>
</gene>
<dbReference type="AlphaFoldDB" id="B5HZJ8"/>
<comment type="cofactor">
    <cofactor evidence="1">
        <name>FAD</name>
        <dbReference type="ChEBI" id="CHEBI:57692"/>
    </cofactor>
</comment>
<protein>
    <submittedName>
        <fullName evidence="6">FAD-dependent pyridine nucleotide-disulfide oxidoreductase</fullName>
    </submittedName>
</protein>
<dbReference type="PRINTS" id="PR00469">
    <property type="entry name" value="PNDRDTASEII"/>
</dbReference>
<organism evidence="6 7">
    <name type="scientific">Streptomyces sviceus (strain ATCC 29083 / DSM 924 / JCM 4929 / NBRC 13980 / NCIMB 11184 / NRRL 5439 / UC 5370)</name>
    <dbReference type="NCBI Taxonomy" id="463191"/>
    <lineage>
        <taxon>Bacteria</taxon>
        <taxon>Bacillati</taxon>
        <taxon>Actinomycetota</taxon>
        <taxon>Actinomycetes</taxon>
        <taxon>Kitasatosporales</taxon>
        <taxon>Streptomycetaceae</taxon>
        <taxon>Streptomyces</taxon>
    </lineage>
</organism>
<evidence type="ECO:0000256" key="1">
    <source>
        <dbReference type="ARBA" id="ARBA00001974"/>
    </source>
</evidence>
<dbReference type="InterPro" id="IPR023753">
    <property type="entry name" value="FAD/NAD-binding_dom"/>
</dbReference>
<keyword evidence="2" id="KW-0285">Flavoprotein</keyword>
<dbReference type="Proteomes" id="UP000002785">
    <property type="component" value="Chromosome"/>
</dbReference>
<dbReference type="GO" id="GO:0016651">
    <property type="term" value="F:oxidoreductase activity, acting on NAD(P)H"/>
    <property type="evidence" value="ECO:0007669"/>
    <property type="project" value="TreeGrafter"/>
</dbReference>
<evidence type="ECO:0000313" key="6">
    <source>
        <dbReference type="EMBL" id="EDY58253.1"/>
    </source>
</evidence>
<dbReference type="EMBL" id="CM000951">
    <property type="protein sequence ID" value="EDY58253.1"/>
    <property type="molecule type" value="Genomic_DNA"/>
</dbReference>
<proteinExistence type="predicted"/>
<keyword evidence="4" id="KW-0560">Oxidoreductase</keyword>
<dbReference type="InterPro" id="IPR050446">
    <property type="entry name" value="FAD-oxidoreductase/Apoptosis"/>
</dbReference>
<keyword evidence="7" id="KW-1185">Reference proteome</keyword>
<dbReference type="HOGENOM" id="CLU_003291_4_0_11"/>
<reference evidence="6" key="1">
    <citation type="submission" date="2009-10" db="EMBL/GenBank/DDBJ databases">
        <title>The genome sequence of Streptomyces sviceus strain ATCC 29083.</title>
        <authorList>
            <consortium name="The Broad Institute Genome Sequencing Platform"/>
            <consortium name="Broad Institute Microbial Sequencing Center"/>
            <person name="Fischbach M."/>
            <person name="Godfrey P."/>
            <person name="Ward D."/>
            <person name="Young S."/>
            <person name="Zeng Q."/>
            <person name="Koehrsen M."/>
            <person name="Alvarado L."/>
            <person name="Berlin A.M."/>
            <person name="Bochicchio J."/>
            <person name="Borenstein D."/>
            <person name="Chapman S.B."/>
            <person name="Chen Z."/>
            <person name="Engels R."/>
            <person name="Freedman E."/>
            <person name="Gellesch M."/>
            <person name="Goldberg J."/>
            <person name="Griggs A."/>
            <person name="Gujja S."/>
            <person name="Heilman E.R."/>
            <person name="Heiman D.I."/>
            <person name="Hepburn T.A."/>
            <person name="Howarth C."/>
            <person name="Jen D."/>
            <person name="Larson L."/>
            <person name="Lewis B."/>
            <person name="Mehta T."/>
            <person name="Park D."/>
            <person name="Pearson M."/>
            <person name="Richards J."/>
            <person name="Roberts A."/>
            <person name="Saif S."/>
            <person name="Shea T.D."/>
            <person name="Shenoy N."/>
            <person name="Sisk P."/>
            <person name="Stolte C."/>
            <person name="Sykes S.N."/>
            <person name="Thomson T."/>
            <person name="Walk T."/>
            <person name="White J."/>
            <person name="Yandava C."/>
            <person name="Straight P."/>
            <person name="Clardy J."/>
            <person name="Hung D."/>
            <person name="Kolter R."/>
            <person name="Mekalanos J."/>
            <person name="Walker S."/>
            <person name="Walsh C.T."/>
            <person name="Wieland-Brown L.C."/>
            <person name="Haas B."/>
            <person name="Nusbaum C."/>
            <person name="Birren B."/>
        </authorList>
    </citation>
    <scope>NUCLEOTIDE SEQUENCE [LARGE SCALE GENOMIC DNA]</scope>
    <source>
        <strain evidence="6">ATCC 29083</strain>
    </source>
</reference>